<evidence type="ECO:0000256" key="3">
    <source>
        <dbReference type="ARBA" id="ARBA00022679"/>
    </source>
</evidence>
<gene>
    <name evidence="12 15" type="primary">dnaG</name>
    <name evidence="15" type="ORF">HMPREF0762_00015</name>
</gene>
<dbReference type="SMART" id="SM00493">
    <property type="entry name" value="TOPRIM"/>
    <property type="match status" value="1"/>
</dbReference>
<dbReference type="Gene3D" id="3.90.580.10">
    <property type="entry name" value="Zinc finger, CHC2-type domain"/>
    <property type="match status" value="1"/>
</dbReference>
<evidence type="ECO:0000256" key="10">
    <source>
        <dbReference type="ARBA" id="ARBA00023125"/>
    </source>
</evidence>
<dbReference type="SMART" id="SM00400">
    <property type="entry name" value="ZnF_CHCC"/>
    <property type="match status" value="1"/>
</dbReference>
<dbReference type="Gene3D" id="3.40.1360.10">
    <property type="match status" value="1"/>
</dbReference>
<dbReference type="Pfam" id="PF08275">
    <property type="entry name" value="DNAG_N"/>
    <property type="match status" value="1"/>
</dbReference>
<proteinExistence type="inferred from homology"/>
<protein>
    <recommendedName>
        <fullName evidence="12">DNA primase</fullName>
        <ecNumber evidence="12">2.7.7.101</ecNumber>
    </recommendedName>
</protein>
<feature type="domain" description="Toprim" evidence="14">
    <location>
        <begin position="258"/>
        <end position="346"/>
    </location>
</feature>
<dbReference type="PANTHER" id="PTHR30313">
    <property type="entry name" value="DNA PRIMASE"/>
    <property type="match status" value="1"/>
</dbReference>
<keyword evidence="6 12" id="KW-0479">Metal-binding</keyword>
<evidence type="ECO:0000256" key="5">
    <source>
        <dbReference type="ARBA" id="ARBA00022705"/>
    </source>
</evidence>
<keyword evidence="7 12" id="KW-0863">Zinc-finger</keyword>
<dbReference type="InterPro" id="IPR034151">
    <property type="entry name" value="TOPRIM_DnaG_bac"/>
</dbReference>
<feature type="region of interest" description="Disordered" evidence="13">
    <location>
        <begin position="442"/>
        <end position="466"/>
    </location>
</feature>
<comment type="subunit">
    <text evidence="12">Monomer. Interacts with DnaB.</text>
</comment>
<dbReference type="InterPro" id="IPR050219">
    <property type="entry name" value="DnaG_primase"/>
</dbReference>
<evidence type="ECO:0000256" key="8">
    <source>
        <dbReference type="ARBA" id="ARBA00022833"/>
    </source>
</evidence>
<dbReference type="GO" id="GO:1990077">
    <property type="term" value="C:primosome complex"/>
    <property type="evidence" value="ECO:0007669"/>
    <property type="project" value="UniProtKB-KW"/>
</dbReference>
<dbReference type="Pfam" id="PF10410">
    <property type="entry name" value="DnaB_bind"/>
    <property type="match status" value="1"/>
</dbReference>
<evidence type="ECO:0000256" key="1">
    <source>
        <dbReference type="ARBA" id="ARBA00022478"/>
    </source>
</evidence>
<dbReference type="InterPro" id="IPR002694">
    <property type="entry name" value="Znf_CHC2"/>
</dbReference>
<dbReference type="SUPFAM" id="SSF56731">
    <property type="entry name" value="DNA primase core"/>
    <property type="match status" value="1"/>
</dbReference>
<dbReference type="Gene3D" id="3.90.980.10">
    <property type="entry name" value="DNA primase, catalytic core, N-terminal domain"/>
    <property type="match status" value="1"/>
</dbReference>
<evidence type="ECO:0000313" key="15">
    <source>
        <dbReference type="EMBL" id="EEZ62300.1"/>
    </source>
</evidence>
<keyword evidence="8 12" id="KW-0862">Zinc</keyword>
<dbReference type="GO" id="GO:0000428">
    <property type="term" value="C:DNA-directed RNA polymerase complex"/>
    <property type="evidence" value="ECO:0007669"/>
    <property type="project" value="UniProtKB-KW"/>
</dbReference>
<evidence type="ECO:0000256" key="2">
    <source>
        <dbReference type="ARBA" id="ARBA00022515"/>
    </source>
</evidence>
<comment type="caution">
    <text evidence="15">The sequence shown here is derived from an EMBL/GenBank/DDBJ whole genome shotgun (WGS) entry which is preliminary data.</text>
</comment>
<evidence type="ECO:0000256" key="11">
    <source>
        <dbReference type="ARBA" id="ARBA00023163"/>
    </source>
</evidence>
<reference evidence="15" key="1">
    <citation type="submission" date="2009-10" db="EMBL/GenBank/DDBJ databases">
        <authorList>
            <person name="Weinstock G."/>
            <person name="Sodergren E."/>
            <person name="Clifton S."/>
            <person name="Fulton L."/>
            <person name="Fulton B."/>
            <person name="Courtney L."/>
            <person name="Fronick C."/>
            <person name="Harrison M."/>
            <person name="Strong C."/>
            <person name="Farmer C."/>
            <person name="Delahaunty K."/>
            <person name="Markovic C."/>
            <person name="Hall O."/>
            <person name="Minx P."/>
            <person name="Tomlinson C."/>
            <person name="Mitreva M."/>
            <person name="Nelson J."/>
            <person name="Hou S."/>
            <person name="Wollam A."/>
            <person name="Pepin K.H."/>
            <person name="Johnson M."/>
            <person name="Bhonagiri V."/>
            <person name="Nash W.E."/>
            <person name="Warren W."/>
            <person name="Chinwalla A."/>
            <person name="Mardis E.R."/>
            <person name="Wilson R.K."/>
        </authorList>
    </citation>
    <scope>NUCLEOTIDE SEQUENCE [LARGE SCALE GENOMIC DNA]</scope>
    <source>
        <strain evidence="15">ATCC 700122</strain>
    </source>
</reference>
<comment type="catalytic activity">
    <reaction evidence="12">
        <text>ssDNA + n NTP = ssDNA/pppN(pN)n-1 hybrid + (n-1) diphosphate.</text>
        <dbReference type="EC" id="2.7.7.101"/>
    </reaction>
</comment>
<comment type="function">
    <text evidence="12">RNA polymerase that catalyzes the synthesis of short RNA molecules used as primers for DNA polymerase during DNA replication.</text>
</comment>
<evidence type="ECO:0000256" key="6">
    <source>
        <dbReference type="ARBA" id="ARBA00022723"/>
    </source>
</evidence>
<sequence length="626" mass="68428">MPSIPEGDIRRVREASDLVAIVGDRVQLRQRGRDFWGCCPFHNEKTPSFKVDPTTQLWHCFGCGEGGDVISFVMKIDDLGFADAVRFLAQRAGIQIAEDPKAAAFRGKKARLKEACEAAAEFYHLQLMRSREDGAASARAYLASRDMGGSVPNRWNLGYAPGRQSLVRHLSAKGFASKELIDANLALVSKKDGRLRDRFYERVMFPIRDADGDTIAFGGRVIGKGEPKYLNTQETPLFHKSRVLFGLDVAKAAMASTGIAVIVEGYTDVIMLHESGVKNAVATLGTALTVQHVRQLSRHAKQRIVYLFDGDEAGQRAADRAARFIDESMLPEAGRKQVGLFACTLPDNLDPADFVSQRGADELRSLIDRATPLLRYAIDRKLARRDLSDFTEKSSALPEVIELLAPIKHSLLAQEYATYLADRLQVDPSVVTAKLAAAKVSAPAGEEPTPMPVPSGTGEGDAAAPVADRTLAPRDRERLRIEREFLSLCARHPQIGIAYAAPLASTSWASRRHAAVSEALLSVLAEHPGALPAEIIDAVDAACPGSRSLLTAASLYDDMEPADLACFLTEELSLRDLERTILTLTSQLKNDADLSEDDYGLLYASVASMQKELAELRRRHVPLRGE</sequence>
<dbReference type="InterPro" id="IPR006295">
    <property type="entry name" value="DNA_primase_DnaG"/>
</dbReference>
<dbReference type="Proteomes" id="UP000006001">
    <property type="component" value="Unassembled WGS sequence"/>
</dbReference>
<keyword evidence="9" id="KW-0460">Magnesium</keyword>
<comment type="cofactor">
    <cofactor evidence="12">
        <name>Zn(2+)</name>
        <dbReference type="ChEBI" id="CHEBI:29105"/>
    </cofactor>
    <text evidence="12">Binds 1 zinc ion per monomer.</text>
</comment>
<dbReference type="Pfam" id="PF13662">
    <property type="entry name" value="Toprim_4"/>
    <property type="match status" value="1"/>
</dbReference>
<evidence type="ECO:0000256" key="7">
    <source>
        <dbReference type="ARBA" id="ARBA00022771"/>
    </source>
</evidence>
<dbReference type="InterPro" id="IPR030846">
    <property type="entry name" value="DnaG_bac"/>
</dbReference>
<evidence type="ECO:0000256" key="9">
    <source>
        <dbReference type="ARBA" id="ARBA00022842"/>
    </source>
</evidence>
<dbReference type="InterPro" id="IPR036977">
    <property type="entry name" value="DNA_primase_Znf_CHC2"/>
</dbReference>
<evidence type="ECO:0000256" key="4">
    <source>
        <dbReference type="ARBA" id="ARBA00022695"/>
    </source>
</evidence>
<accession>D0WDZ4</accession>
<organism evidence="15 16">
    <name type="scientific">Slackia exigua (strain ATCC 700122 / DSM 15923 / CIP 105133 / JCM 11022 / KCTC 5966 / S-7)</name>
    <dbReference type="NCBI Taxonomy" id="649764"/>
    <lineage>
        <taxon>Bacteria</taxon>
        <taxon>Bacillati</taxon>
        <taxon>Actinomycetota</taxon>
        <taxon>Coriobacteriia</taxon>
        <taxon>Eggerthellales</taxon>
        <taxon>Eggerthellaceae</taxon>
        <taxon>Slackia</taxon>
    </lineage>
</organism>
<dbReference type="RefSeq" id="WP_006361265.1">
    <property type="nucleotide sequence ID" value="NZ_GG700630.1"/>
</dbReference>
<dbReference type="SUPFAM" id="SSF57783">
    <property type="entry name" value="Zinc beta-ribbon"/>
    <property type="match status" value="1"/>
</dbReference>
<dbReference type="GO" id="GO:0006269">
    <property type="term" value="P:DNA replication, synthesis of primer"/>
    <property type="evidence" value="ECO:0007669"/>
    <property type="project" value="UniProtKB-UniRule"/>
</dbReference>
<dbReference type="GeneID" id="85006709"/>
<feature type="zinc finger region" description="CHC2-type" evidence="12">
    <location>
        <begin position="39"/>
        <end position="63"/>
    </location>
</feature>
<dbReference type="EMBL" id="ACUX02000003">
    <property type="protein sequence ID" value="EEZ62300.1"/>
    <property type="molecule type" value="Genomic_DNA"/>
</dbReference>
<dbReference type="eggNOG" id="COG0358">
    <property type="taxonomic scope" value="Bacteria"/>
</dbReference>
<dbReference type="GO" id="GO:0003677">
    <property type="term" value="F:DNA binding"/>
    <property type="evidence" value="ECO:0007669"/>
    <property type="project" value="UniProtKB-KW"/>
</dbReference>
<dbReference type="STRING" id="649764.HMPREF0762_00015"/>
<dbReference type="GO" id="GO:0005737">
    <property type="term" value="C:cytoplasm"/>
    <property type="evidence" value="ECO:0007669"/>
    <property type="project" value="TreeGrafter"/>
</dbReference>
<dbReference type="InterPro" id="IPR037068">
    <property type="entry name" value="DNA_primase_core_N_sf"/>
</dbReference>
<evidence type="ECO:0000256" key="13">
    <source>
        <dbReference type="SAM" id="MobiDB-lite"/>
    </source>
</evidence>
<dbReference type="HOGENOM" id="CLU_013501_3_1_11"/>
<dbReference type="HAMAP" id="MF_00974">
    <property type="entry name" value="DNA_primase_DnaG"/>
    <property type="match status" value="1"/>
</dbReference>
<dbReference type="InterPro" id="IPR013264">
    <property type="entry name" value="DNAG_N"/>
</dbReference>
<keyword evidence="11 12" id="KW-0804">Transcription</keyword>
<dbReference type="AlphaFoldDB" id="D0WDZ4"/>
<dbReference type="GO" id="GO:0008270">
    <property type="term" value="F:zinc ion binding"/>
    <property type="evidence" value="ECO:0007669"/>
    <property type="project" value="UniProtKB-UniRule"/>
</dbReference>
<keyword evidence="10 12" id="KW-0238">DNA-binding</keyword>
<keyword evidence="2 12" id="KW-0639">Primosome</keyword>
<dbReference type="Pfam" id="PF01807">
    <property type="entry name" value="Zn_ribbon_DnaG"/>
    <property type="match status" value="1"/>
</dbReference>
<dbReference type="GO" id="GO:0003899">
    <property type="term" value="F:DNA-directed RNA polymerase activity"/>
    <property type="evidence" value="ECO:0007669"/>
    <property type="project" value="UniProtKB-UniRule"/>
</dbReference>
<evidence type="ECO:0000259" key="14">
    <source>
        <dbReference type="PROSITE" id="PS50880"/>
    </source>
</evidence>
<dbReference type="InterPro" id="IPR019475">
    <property type="entry name" value="DNA_primase_DnaB-bd"/>
</dbReference>
<dbReference type="FunFam" id="3.90.580.10:FF:000001">
    <property type="entry name" value="DNA primase"/>
    <property type="match status" value="1"/>
</dbReference>
<dbReference type="OrthoDB" id="9803773at2"/>
<evidence type="ECO:0000256" key="12">
    <source>
        <dbReference type="HAMAP-Rule" id="MF_00974"/>
    </source>
</evidence>
<keyword evidence="3 12" id="KW-0808">Transferase</keyword>
<name>D0WDZ4_SLAES</name>
<keyword evidence="1 12" id="KW-0240">DNA-directed RNA polymerase</keyword>
<dbReference type="NCBIfam" id="TIGR01391">
    <property type="entry name" value="dnaG"/>
    <property type="match status" value="1"/>
</dbReference>
<dbReference type="EC" id="2.7.7.101" evidence="12"/>
<keyword evidence="4 12" id="KW-0548">Nucleotidyltransferase</keyword>
<keyword evidence="5 12" id="KW-0235">DNA replication</keyword>
<dbReference type="InterPro" id="IPR006171">
    <property type="entry name" value="TOPRIM_dom"/>
</dbReference>
<evidence type="ECO:0000313" key="16">
    <source>
        <dbReference type="Proteomes" id="UP000006001"/>
    </source>
</evidence>
<dbReference type="PANTHER" id="PTHR30313:SF2">
    <property type="entry name" value="DNA PRIMASE"/>
    <property type="match status" value="1"/>
</dbReference>
<dbReference type="PROSITE" id="PS50880">
    <property type="entry name" value="TOPRIM"/>
    <property type="match status" value="1"/>
</dbReference>
<keyword evidence="16" id="KW-1185">Reference proteome</keyword>
<dbReference type="CDD" id="cd03364">
    <property type="entry name" value="TOPRIM_DnaG_primases"/>
    <property type="match status" value="1"/>
</dbReference>
<comment type="similarity">
    <text evidence="12">Belongs to the DnaG primase family.</text>
</comment>
<comment type="domain">
    <text evidence="12">Contains an N-terminal zinc-binding domain, a central core domain that contains the primase activity, and a C-terminal DnaB-binding domain.</text>
</comment>